<dbReference type="Pfam" id="PF21558">
    <property type="entry name" value="Pept_S41_N_bact"/>
    <property type="match status" value="1"/>
</dbReference>
<keyword evidence="1" id="KW-0472">Membrane</keyword>
<evidence type="ECO:0000259" key="2">
    <source>
        <dbReference type="SMART" id="SM00245"/>
    </source>
</evidence>
<dbReference type="GO" id="GO:0030288">
    <property type="term" value="C:outer membrane-bounded periplasmic space"/>
    <property type="evidence" value="ECO:0007669"/>
    <property type="project" value="TreeGrafter"/>
</dbReference>
<dbReference type="SMART" id="SM00245">
    <property type="entry name" value="TSPc"/>
    <property type="match status" value="1"/>
</dbReference>
<feature type="transmembrane region" description="Helical" evidence="1">
    <location>
        <begin position="12"/>
        <end position="33"/>
    </location>
</feature>
<dbReference type="PANTHER" id="PTHR32060">
    <property type="entry name" value="TAIL-SPECIFIC PROTEASE"/>
    <property type="match status" value="1"/>
</dbReference>
<dbReference type="AlphaFoldDB" id="A0A078S8F0"/>
<keyword evidence="1" id="KW-1133">Transmembrane helix</keyword>
<evidence type="ECO:0000256" key="1">
    <source>
        <dbReference type="SAM" id="Phobius"/>
    </source>
</evidence>
<dbReference type="PATRIC" id="fig|1339349.3.peg.960"/>
<dbReference type="Gene3D" id="3.30.750.44">
    <property type="match status" value="1"/>
</dbReference>
<dbReference type="GO" id="GO:0008236">
    <property type="term" value="F:serine-type peptidase activity"/>
    <property type="evidence" value="ECO:0007669"/>
    <property type="project" value="InterPro"/>
</dbReference>
<dbReference type="CDD" id="cd07563">
    <property type="entry name" value="Peptidase_S41_IRBP"/>
    <property type="match status" value="1"/>
</dbReference>
<accession>A0A078S8F0</accession>
<dbReference type="GO" id="GO:0006508">
    <property type="term" value="P:proteolysis"/>
    <property type="evidence" value="ECO:0007669"/>
    <property type="project" value="InterPro"/>
</dbReference>
<proteinExistence type="predicted"/>
<dbReference type="Pfam" id="PF14684">
    <property type="entry name" value="Tricorn_C1"/>
    <property type="match status" value="1"/>
</dbReference>
<dbReference type="GO" id="GO:0004175">
    <property type="term" value="F:endopeptidase activity"/>
    <property type="evidence" value="ECO:0007669"/>
    <property type="project" value="TreeGrafter"/>
</dbReference>
<dbReference type="Gene3D" id="2.30.42.10">
    <property type="match status" value="1"/>
</dbReference>
<dbReference type="Pfam" id="PF03572">
    <property type="entry name" value="Peptidase_S41"/>
    <property type="match status" value="1"/>
</dbReference>
<organism evidence="3 4">
    <name type="scientific">Bacteroides uniformis str. 3978 T3 ii</name>
    <dbReference type="NCBI Taxonomy" id="1339349"/>
    <lineage>
        <taxon>Bacteria</taxon>
        <taxon>Pseudomonadati</taxon>
        <taxon>Bacteroidota</taxon>
        <taxon>Bacteroidia</taxon>
        <taxon>Bacteroidales</taxon>
        <taxon>Bacteroidaceae</taxon>
        <taxon>Bacteroides</taxon>
    </lineage>
</organism>
<dbReference type="InterPro" id="IPR036034">
    <property type="entry name" value="PDZ_sf"/>
</dbReference>
<gene>
    <name evidence="3" type="ORF">M094_4165</name>
</gene>
<name>A0A078S8F0_BACUN</name>
<sequence>MKILKKISKVIVIVMAVLATIWCGLYVYANYFYNDKQIDVENFYIAELPLPPSQFEEDFKEIHQIVMENYSLYQAKHLNMDSLYQACDARVRQAQTTTDYGLIVQEYISALQCAHAITCYKRYTANQRVAFIEDSLFVDKPSDYLTEYGFQDKDRIIAINGLPYKQWIEQNEKYTEASTVPHRRLRTAYDAFRSYADTLRNYTLLRGGDTLTVTLPLKQRDYFPDNEEQTVKSRILQDSIGYLTIKTMMNPVMEDFKAVYPKVKDLPYLIIDVRRNGGGNSMNGVNICKYFIREAQPHCVSKSYIMQPEADAYKGKIYLLTDTYTLSAAESFTLDMKESGNVTLIGEATGGDTGNGPRPFCTKQRTYFRIPTRQPDVSSKGFPMEGIGIPPHHQVSQTVADFMKDEDTVLNYAVGLITEKQ</sequence>
<dbReference type="InterPro" id="IPR029045">
    <property type="entry name" value="ClpP/crotonase-like_dom_sf"/>
</dbReference>
<evidence type="ECO:0000313" key="4">
    <source>
        <dbReference type="Proteomes" id="UP000028013"/>
    </source>
</evidence>
<dbReference type="SUPFAM" id="SSF52096">
    <property type="entry name" value="ClpP/crotonase"/>
    <property type="match status" value="1"/>
</dbReference>
<feature type="domain" description="Tail specific protease" evidence="2">
    <location>
        <begin position="210"/>
        <end position="396"/>
    </location>
</feature>
<dbReference type="RefSeq" id="WP_035447497.1">
    <property type="nucleotide sequence ID" value="NZ_JNHN01000109.1"/>
</dbReference>
<reference evidence="3 4" key="1">
    <citation type="submission" date="2014-04" db="EMBL/GenBank/DDBJ databases">
        <authorList>
            <person name="Sears C."/>
            <person name="Carroll K."/>
            <person name="Sack B.R."/>
            <person name="Qadri F."/>
            <person name="Myers L.L."/>
            <person name="Chung G.-T."/>
            <person name="Escheverria P."/>
            <person name="Fraser C.M."/>
            <person name="Sadzewicz L."/>
            <person name="Shefchek K.A."/>
            <person name="Tallon L."/>
            <person name="Das S.P."/>
            <person name="Daugherty S."/>
            <person name="Mongodin E.F."/>
        </authorList>
    </citation>
    <scope>NUCLEOTIDE SEQUENCE [LARGE SCALE GENOMIC DNA]</scope>
    <source>
        <strain evidence="3 4">3978 T3 ii</strain>
    </source>
</reference>
<comment type="caution">
    <text evidence="3">The sequence shown here is derived from an EMBL/GenBank/DDBJ whole genome shotgun (WGS) entry which is preliminary data.</text>
</comment>
<dbReference type="InterPro" id="IPR048818">
    <property type="entry name" value="BACUNI_00178-like_N"/>
</dbReference>
<keyword evidence="1" id="KW-0812">Transmembrane</keyword>
<evidence type="ECO:0000313" key="3">
    <source>
        <dbReference type="EMBL" id="KDS55913.1"/>
    </source>
</evidence>
<dbReference type="Proteomes" id="UP000028013">
    <property type="component" value="Unassembled WGS sequence"/>
</dbReference>
<protein>
    <submittedName>
        <fullName evidence="3">Peptidase S41 family protein</fullName>
    </submittedName>
</protein>
<dbReference type="Gene3D" id="3.90.226.10">
    <property type="entry name" value="2-enoyl-CoA Hydratase, Chain A, domain 1"/>
    <property type="match status" value="1"/>
</dbReference>
<dbReference type="GO" id="GO:0007165">
    <property type="term" value="P:signal transduction"/>
    <property type="evidence" value="ECO:0007669"/>
    <property type="project" value="TreeGrafter"/>
</dbReference>
<dbReference type="InterPro" id="IPR005151">
    <property type="entry name" value="Tail-specific_protease"/>
</dbReference>
<dbReference type="EMBL" id="JNHN01000109">
    <property type="protein sequence ID" value="KDS55913.1"/>
    <property type="molecule type" value="Genomic_DNA"/>
</dbReference>
<dbReference type="InterPro" id="IPR028204">
    <property type="entry name" value="Tricorn_C1"/>
</dbReference>
<dbReference type="PANTHER" id="PTHR32060:SF30">
    <property type="entry name" value="CARBOXY-TERMINAL PROCESSING PROTEASE CTPA"/>
    <property type="match status" value="1"/>
</dbReference>